<dbReference type="Proteomes" id="UP000324800">
    <property type="component" value="Unassembled WGS sequence"/>
</dbReference>
<protein>
    <submittedName>
        <fullName evidence="1">Uncharacterized protein</fullName>
    </submittedName>
</protein>
<comment type="caution">
    <text evidence="1">The sequence shown here is derived from an EMBL/GenBank/DDBJ whole genome shotgun (WGS) entry which is preliminary data.</text>
</comment>
<name>A0A5J4UI48_9EUKA</name>
<evidence type="ECO:0000313" key="2">
    <source>
        <dbReference type="Proteomes" id="UP000324800"/>
    </source>
</evidence>
<reference evidence="1 2" key="1">
    <citation type="submission" date="2019-03" db="EMBL/GenBank/DDBJ databases">
        <title>Single cell metagenomics reveals metabolic interactions within the superorganism composed of flagellate Streblomastix strix and complex community of Bacteroidetes bacteria on its surface.</title>
        <authorList>
            <person name="Treitli S.C."/>
            <person name="Kolisko M."/>
            <person name="Husnik F."/>
            <person name="Keeling P."/>
            <person name="Hampl V."/>
        </authorList>
    </citation>
    <scope>NUCLEOTIDE SEQUENCE [LARGE SCALE GENOMIC DNA]</scope>
    <source>
        <strain evidence="1">ST1C</strain>
    </source>
</reference>
<proteinExistence type="predicted"/>
<dbReference type="EMBL" id="SNRW01015339">
    <property type="protein sequence ID" value="KAA6370486.1"/>
    <property type="molecule type" value="Genomic_DNA"/>
</dbReference>
<evidence type="ECO:0000313" key="1">
    <source>
        <dbReference type="EMBL" id="KAA6370486.1"/>
    </source>
</evidence>
<sequence length="377" mass="40836">MKQSNIYPQTSQVNAGEALEITCRQSIIKSMFLNRTGKNYVGYYGIANVKKIDLMLANDIIDQINSPPSAMLLAEQLDEQILAVGIVVVSGFSGGIIAQARYELSTGFQYRKAGEDSVQLVQIHYYIKYYIKCGETVTELAVHSLVNEFDAIIAYSLAYIDVSNSFYESLHIAIQLNGPQAVEKPNQNLMCSSVLYGYIVAAVASDYIVTVQGVFHTPVSIALQLDIYLLATKPAAPVADILLTYIANVFAGTQIYQLIQQVQTHEQVERPLAPSGALVQCAPSFVSQVTGQSQNYCLEILNDCATIQMGFWSGLKNFGSQILAGITKAACWVAPTFNKVLCTLAGPVSMIHPGVGAAIGLGQRLAGGVDRYINGPK</sequence>
<organism evidence="1 2">
    <name type="scientific">Streblomastix strix</name>
    <dbReference type="NCBI Taxonomy" id="222440"/>
    <lineage>
        <taxon>Eukaryota</taxon>
        <taxon>Metamonada</taxon>
        <taxon>Preaxostyla</taxon>
        <taxon>Oxymonadida</taxon>
        <taxon>Streblomastigidae</taxon>
        <taxon>Streblomastix</taxon>
    </lineage>
</organism>
<accession>A0A5J4UI48</accession>
<dbReference type="AlphaFoldDB" id="A0A5J4UI48"/>
<gene>
    <name evidence="1" type="ORF">EZS28_033987</name>
</gene>